<feature type="transmembrane region" description="Helical" evidence="6">
    <location>
        <begin position="153"/>
        <end position="176"/>
    </location>
</feature>
<dbReference type="InterPro" id="IPR005226">
    <property type="entry name" value="UPF0014_fam"/>
</dbReference>
<comment type="caution">
    <text evidence="7">The sequence shown here is derived from an EMBL/GenBank/DDBJ whole genome shotgun (WGS) entry which is preliminary data.</text>
</comment>
<keyword evidence="8" id="KW-1185">Reference proteome</keyword>
<dbReference type="EMBL" id="BMDC01000001">
    <property type="protein sequence ID" value="GGH62005.1"/>
    <property type="molecule type" value="Genomic_DNA"/>
</dbReference>
<evidence type="ECO:0000313" key="8">
    <source>
        <dbReference type="Proteomes" id="UP000600171"/>
    </source>
</evidence>
<feature type="transmembrane region" description="Helical" evidence="6">
    <location>
        <begin position="182"/>
        <end position="203"/>
    </location>
</feature>
<feature type="transmembrane region" description="Helical" evidence="6">
    <location>
        <begin position="46"/>
        <end position="69"/>
    </location>
</feature>
<sequence length="221" mass="23352">MEQLARYLLGLALLVATTQVLTRIFSLRLGALPVTAILRAVVQLGLIALVLRGIISFSWAAPLFFVLMLSTAAYTSGRHTRPLHRGPAAATAGLALGAVLTVTAIFVLGLVPFSTQNFIAMSGIIIGGTMTAVTFTARNFISQCEYRVGEIEGWWALGTLPGTFVGALMGGAPPLLAAQMQIAVLAGQTLSGLIASLVFTAWISRARQLPARRTPPRVNPL</sequence>
<comment type="subcellular location">
    <subcellularLocation>
        <location evidence="1">Membrane</location>
        <topology evidence="1">Multi-pass membrane protein</topology>
    </subcellularLocation>
</comment>
<keyword evidence="3 6" id="KW-0812">Transmembrane</keyword>
<dbReference type="Proteomes" id="UP000600171">
    <property type="component" value="Unassembled WGS sequence"/>
</dbReference>
<evidence type="ECO:0000256" key="6">
    <source>
        <dbReference type="SAM" id="Phobius"/>
    </source>
</evidence>
<evidence type="ECO:0000256" key="1">
    <source>
        <dbReference type="ARBA" id="ARBA00004141"/>
    </source>
</evidence>
<dbReference type="PANTHER" id="PTHR30028">
    <property type="entry name" value="UPF0014 INNER MEMBRANE PROTEIN YBBM-RELATED"/>
    <property type="match status" value="1"/>
</dbReference>
<feature type="transmembrane region" description="Helical" evidence="6">
    <location>
        <begin position="90"/>
        <end position="113"/>
    </location>
</feature>
<evidence type="ECO:0000256" key="3">
    <source>
        <dbReference type="ARBA" id="ARBA00022692"/>
    </source>
</evidence>
<accession>A0A917IUC4</accession>
<protein>
    <submittedName>
        <fullName evidence="7">Uncharacterized protein</fullName>
    </submittedName>
</protein>
<dbReference type="AlphaFoldDB" id="A0A917IUC4"/>
<gene>
    <name evidence="7" type="ORF">GCM10007359_11790</name>
</gene>
<feature type="transmembrane region" description="Helical" evidence="6">
    <location>
        <begin position="119"/>
        <end position="141"/>
    </location>
</feature>
<organism evidence="7 8">
    <name type="scientific">Rothia aerolata</name>
    <dbReference type="NCBI Taxonomy" id="1812262"/>
    <lineage>
        <taxon>Bacteria</taxon>
        <taxon>Bacillati</taxon>
        <taxon>Actinomycetota</taxon>
        <taxon>Actinomycetes</taxon>
        <taxon>Micrococcales</taxon>
        <taxon>Micrococcaceae</taxon>
        <taxon>Rothia</taxon>
    </lineage>
</organism>
<proteinExistence type="inferred from homology"/>
<reference evidence="7 8" key="1">
    <citation type="journal article" date="2014" name="Int. J. Syst. Evol. Microbiol.">
        <title>Complete genome sequence of Corynebacterium casei LMG S-19264T (=DSM 44701T), isolated from a smear-ripened cheese.</title>
        <authorList>
            <consortium name="US DOE Joint Genome Institute (JGI-PGF)"/>
            <person name="Walter F."/>
            <person name="Albersmeier A."/>
            <person name="Kalinowski J."/>
            <person name="Ruckert C."/>
        </authorList>
    </citation>
    <scope>NUCLEOTIDE SEQUENCE [LARGE SCALE GENOMIC DNA]</scope>
    <source>
        <strain evidence="7 8">CCM 8669</strain>
    </source>
</reference>
<name>A0A917IUC4_9MICC</name>
<keyword evidence="5 6" id="KW-0472">Membrane</keyword>
<evidence type="ECO:0000256" key="4">
    <source>
        <dbReference type="ARBA" id="ARBA00022989"/>
    </source>
</evidence>
<dbReference type="PANTHER" id="PTHR30028:SF0">
    <property type="entry name" value="PROTEIN ALUMINUM SENSITIVE 3"/>
    <property type="match status" value="1"/>
</dbReference>
<evidence type="ECO:0000313" key="7">
    <source>
        <dbReference type="EMBL" id="GGH62005.1"/>
    </source>
</evidence>
<evidence type="ECO:0000256" key="5">
    <source>
        <dbReference type="ARBA" id="ARBA00023136"/>
    </source>
</evidence>
<comment type="similarity">
    <text evidence="2">Belongs to the UPF0014 family.</text>
</comment>
<keyword evidence="4 6" id="KW-1133">Transmembrane helix</keyword>
<dbReference type="Pfam" id="PF03649">
    <property type="entry name" value="UPF0014"/>
    <property type="match status" value="2"/>
</dbReference>
<evidence type="ECO:0000256" key="2">
    <source>
        <dbReference type="ARBA" id="ARBA00005268"/>
    </source>
</evidence>
<dbReference type="GO" id="GO:0005886">
    <property type="term" value="C:plasma membrane"/>
    <property type="evidence" value="ECO:0007669"/>
    <property type="project" value="TreeGrafter"/>
</dbReference>